<feature type="region of interest" description="Disordered" evidence="6">
    <location>
        <begin position="1"/>
        <end position="99"/>
    </location>
</feature>
<dbReference type="SUPFAM" id="SSF50156">
    <property type="entry name" value="PDZ domain-like"/>
    <property type="match status" value="3"/>
</dbReference>
<dbReference type="STRING" id="1160509.A0A3N4HLF3"/>
<dbReference type="PRINTS" id="PR00834">
    <property type="entry name" value="PROTEASES2C"/>
</dbReference>
<feature type="domain" description="PDZ-like" evidence="7">
    <location>
        <begin position="482"/>
        <end position="557"/>
    </location>
</feature>
<proteinExistence type="inferred from homology"/>
<dbReference type="GO" id="GO:0006915">
    <property type="term" value="P:apoptotic process"/>
    <property type="evidence" value="ECO:0007669"/>
    <property type="project" value="UniProtKB-KW"/>
</dbReference>
<dbReference type="InterPro" id="IPR025926">
    <property type="entry name" value="PDZ-like_dom"/>
</dbReference>
<feature type="region of interest" description="Disordered" evidence="6">
    <location>
        <begin position="598"/>
        <end position="618"/>
    </location>
</feature>
<evidence type="ECO:0000256" key="4">
    <source>
        <dbReference type="ARBA" id="ARBA00021524"/>
    </source>
</evidence>
<dbReference type="InterPro" id="IPR009003">
    <property type="entry name" value="Peptidase_S1_PA"/>
</dbReference>
<dbReference type="InterPro" id="IPR001940">
    <property type="entry name" value="Peptidase_S1C"/>
</dbReference>
<feature type="compositionally biased region" description="Pro residues" evidence="6">
    <location>
        <begin position="49"/>
        <end position="58"/>
    </location>
</feature>
<dbReference type="InterPro" id="IPR043504">
    <property type="entry name" value="Peptidase_S1_PA_chymotrypsin"/>
</dbReference>
<keyword evidence="9" id="KW-1185">Reference proteome</keyword>
<dbReference type="Pfam" id="PF12812">
    <property type="entry name" value="PDZ_1"/>
    <property type="match status" value="1"/>
</dbReference>
<evidence type="ECO:0000313" key="8">
    <source>
        <dbReference type="EMBL" id="RPA74645.1"/>
    </source>
</evidence>
<sequence length="1125" mass="124839">MNTSKPGLPHNFQLYLPNQEETQSPGSQDDKKIRRPSLNRISSLLPPNAAQPPTPLLTPRPEGDEAKISQPKKSISSTINAPPTPFEAPGHNNHKIDLQPTKTRITEFPLPRQKTPPPKEKKPEVVLPEIQYNQPQTGAAASAALKDTWDRTLARCINGIVSIKATSTRNFDTEGAGNYTATGFVIDKKLGLILSNRHVVNPAPITAVAVFVNYEEVPIKPIYRDPIHDFGIFRYDPSKIRHIEVEEIELCPNVAKVGEDIKVVGNDSGEKLSILGSTLARLDREAPSYGINSYNDFNTFYMQAASGTSGGSSGSPVLNILGQAIALNAGGSNSSQSSFYLPLNRVVRAVEYVKRGEVVPRGTLQTEFMHHSYDELRRMGLSEGVEAECRARNGEAHGLLAVSRVLRGGPACPNRKSAPQEGVKGLEPGDIIYTCNGRYITDFVGLWEIIDDAVGQEIVLEVFRNGNKEALPVRLTVQDLHSITPSRFLEIGGAVVHDLSYQVGRNHNVQLGSGVICVASGFFFWSSWKRDFLITELDGKPTRTLDEFIEVVRNIPDGVRVPMMCRYVGKTENQHVMVDMDRHFFGAAIFTRDDKEGTWNKEELERPPPKKLEVETEEEEDVEVTADAEDEVEGMAGDELEHKAIENIRNSLVTITSRLPYSVFGYTSSSDFTSVGILVQKDPVPLVCFDRSSVPTDMLDIRLTVCNTQIPGRVVHLGDIALVTFPKEKMPAEATVPEWDDLPVKVHDKVKVVGLANDYVTVKENTISSIGMNINTWQCNPPRPRLINVEDINVLERISCWGGVIVRPTPTEEGKFKVSAYYMYVSSQDKSGENSHWRQGLDIKRYVLPHVERINREMAQGPIEPDRVDLGIEFADIPLAYAKTMGLSKARSDWYVKQARALRRVPRPLVVETKLVPSRPSDVDAALMPHIADIVLEINGSPISRISELQSLLDKSKESGEATMTVLRNKKELTLTLPLLPAIKTSPTPILLFFGAILHHTHAAALEQIAPNTSTSQIPVDGTGVYIGGVSYGSPSLDKLRPTQWVREIDGVKVNTLQDVERVVLERGHKWEEGEGDEGYVRVRMVGRKGVESLVSVRVHGVKRFWGVQWVEKNAEGGWDWRKIM</sequence>
<evidence type="ECO:0000256" key="5">
    <source>
        <dbReference type="ARBA" id="ARBA00022703"/>
    </source>
</evidence>
<evidence type="ECO:0000259" key="7">
    <source>
        <dbReference type="Pfam" id="PF12812"/>
    </source>
</evidence>
<dbReference type="SUPFAM" id="SSF50494">
    <property type="entry name" value="Trypsin-like serine proteases"/>
    <property type="match status" value="1"/>
</dbReference>
<dbReference type="AlphaFoldDB" id="A0A3N4HLF3"/>
<dbReference type="InterPro" id="IPR036034">
    <property type="entry name" value="PDZ_sf"/>
</dbReference>
<comment type="similarity">
    <text evidence="2">Belongs to the peptidase S1C family.</text>
</comment>
<protein>
    <recommendedName>
        <fullName evidence="3">Pro-apoptotic serine protease NMA111</fullName>
    </recommendedName>
    <alternativeName>
        <fullName evidence="4">Pro-apoptotic serine protease nma111</fullName>
    </alternativeName>
</protein>
<reference evidence="8 9" key="1">
    <citation type="journal article" date="2018" name="Nat. Ecol. Evol.">
        <title>Pezizomycetes genomes reveal the molecular basis of ectomycorrhizal truffle lifestyle.</title>
        <authorList>
            <person name="Murat C."/>
            <person name="Payen T."/>
            <person name="Noel B."/>
            <person name="Kuo A."/>
            <person name="Morin E."/>
            <person name="Chen J."/>
            <person name="Kohler A."/>
            <person name="Krizsan K."/>
            <person name="Balestrini R."/>
            <person name="Da Silva C."/>
            <person name="Montanini B."/>
            <person name="Hainaut M."/>
            <person name="Levati E."/>
            <person name="Barry K.W."/>
            <person name="Belfiori B."/>
            <person name="Cichocki N."/>
            <person name="Clum A."/>
            <person name="Dockter R.B."/>
            <person name="Fauchery L."/>
            <person name="Guy J."/>
            <person name="Iotti M."/>
            <person name="Le Tacon F."/>
            <person name="Lindquist E.A."/>
            <person name="Lipzen A."/>
            <person name="Malagnac F."/>
            <person name="Mello A."/>
            <person name="Molinier V."/>
            <person name="Miyauchi S."/>
            <person name="Poulain J."/>
            <person name="Riccioni C."/>
            <person name="Rubini A."/>
            <person name="Sitrit Y."/>
            <person name="Splivallo R."/>
            <person name="Traeger S."/>
            <person name="Wang M."/>
            <person name="Zifcakova L."/>
            <person name="Wipf D."/>
            <person name="Zambonelli A."/>
            <person name="Paolocci F."/>
            <person name="Nowrousian M."/>
            <person name="Ottonello S."/>
            <person name="Baldrian P."/>
            <person name="Spatafora J.W."/>
            <person name="Henrissat B."/>
            <person name="Nagy L.G."/>
            <person name="Aury J.M."/>
            <person name="Wincker P."/>
            <person name="Grigoriev I.V."/>
            <person name="Bonfante P."/>
            <person name="Martin F.M."/>
        </authorList>
    </citation>
    <scope>NUCLEOTIDE SEQUENCE [LARGE SCALE GENOMIC DNA]</scope>
    <source>
        <strain evidence="8 9">RN42</strain>
    </source>
</reference>
<name>A0A3N4HLF3_ASCIM</name>
<accession>A0A3N4HLF3</accession>
<dbReference type="OrthoDB" id="4217619at2759"/>
<gene>
    <name evidence="8" type="ORF">BJ508DRAFT_215182</name>
</gene>
<dbReference type="PANTHER" id="PTHR46366:SF1">
    <property type="entry name" value="PDZ DOMAIN-CONTAINING PROTEIN C1685.05"/>
    <property type="match status" value="1"/>
</dbReference>
<dbReference type="EMBL" id="ML119784">
    <property type="protein sequence ID" value="RPA74645.1"/>
    <property type="molecule type" value="Genomic_DNA"/>
</dbReference>
<dbReference type="GO" id="GO:0004252">
    <property type="term" value="F:serine-type endopeptidase activity"/>
    <property type="evidence" value="ECO:0007669"/>
    <property type="project" value="InterPro"/>
</dbReference>
<dbReference type="Pfam" id="PF13365">
    <property type="entry name" value="Trypsin_2"/>
    <property type="match status" value="1"/>
</dbReference>
<evidence type="ECO:0000313" key="9">
    <source>
        <dbReference type="Proteomes" id="UP000275078"/>
    </source>
</evidence>
<feature type="compositionally biased region" description="Basic and acidic residues" evidence="6">
    <location>
        <begin position="598"/>
        <end position="614"/>
    </location>
</feature>
<evidence type="ECO:0000256" key="1">
    <source>
        <dbReference type="ARBA" id="ARBA00002558"/>
    </source>
</evidence>
<dbReference type="GO" id="GO:0006508">
    <property type="term" value="P:proteolysis"/>
    <property type="evidence" value="ECO:0007669"/>
    <property type="project" value="InterPro"/>
</dbReference>
<evidence type="ECO:0000256" key="6">
    <source>
        <dbReference type="SAM" id="MobiDB-lite"/>
    </source>
</evidence>
<feature type="compositionally biased region" description="Polar residues" evidence="6">
    <location>
        <begin position="71"/>
        <end position="81"/>
    </location>
</feature>
<dbReference type="Gene3D" id="2.30.42.10">
    <property type="match status" value="2"/>
</dbReference>
<evidence type="ECO:0000256" key="3">
    <source>
        <dbReference type="ARBA" id="ARBA00020338"/>
    </source>
</evidence>
<dbReference type="PANTHER" id="PTHR46366">
    <property type="entry name" value="PRO-APOPTOTIC SERINE PROTEASE NMA111"/>
    <property type="match status" value="1"/>
</dbReference>
<comment type="function">
    <text evidence="1">Nuclear serine protease which mediates apoptosis.</text>
</comment>
<organism evidence="8 9">
    <name type="scientific">Ascobolus immersus RN42</name>
    <dbReference type="NCBI Taxonomy" id="1160509"/>
    <lineage>
        <taxon>Eukaryota</taxon>
        <taxon>Fungi</taxon>
        <taxon>Dikarya</taxon>
        <taxon>Ascomycota</taxon>
        <taxon>Pezizomycotina</taxon>
        <taxon>Pezizomycetes</taxon>
        <taxon>Pezizales</taxon>
        <taxon>Ascobolaceae</taxon>
        <taxon>Ascobolus</taxon>
    </lineage>
</organism>
<keyword evidence="5" id="KW-0053">Apoptosis</keyword>
<dbReference type="Proteomes" id="UP000275078">
    <property type="component" value="Unassembled WGS sequence"/>
</dbReference>
<dbReference type="Gene3D" id="2.40.10.10">
    <property type="entry name" value="Trypsin-like serine proteases"/>
    <property type="match status" value="2"/>
</dbReference>
<dbReference type="CDD" id="cd06719">
    <property type="entry name" value="PDZ2-4_Nma111p-like"/>
    <property type="match status" value="1"/>
</dbReference>
<evidence type="ECO:0000256" key="2">
    <source>
        <dbReference type="ARBA" id="ARBA00010541"/>
    </source>
</evidence>